<name>A0ABY5L3A3_9CELL</name>
<evidence type="ECO:0000313" key="4">
    <source>
        <dbReference type="Proteomes" id="UP001316189"/>
    </source>
</evidence>
<evidence type="ECO:0000256" key="2">
    <source>
        <dbReference type="SAM" id="Phobius"/>
    </source>
</evidence>
<organism evidence="3 4">
    <name type="scientific">Cellulomonas chengniuliangii</name>
    <dbReference type="NCBI Taxonomy" id="2968084"/>
    <lineage>
        <taxon>Bacteria</taxon>
        <taxon>Bacillati</taxon>
        <taxon>Actinomycetota</taxon>
        <taxon>Actinomycetes</taxon>
        <taxon>Micrococcales</taxon>
        <taxon>Cellulomonadaceae</taxon>
        <taxon>Cellulomonas</taxon>
    </lineage>
</organism>
<dbReference type="RefSeq" id="WP_227568810.1">
    <property type="nucleotide sequence ID" value="NZ_CP101988.1"/>
</dbReference>
<dbReference type="InterPro" id="IPR016795">
    <property type="entry name" value="UCP021697"/>
</dbReference>
<keyword evidence="2" id="KW-0472">Membrane</keyword>
<evidence type="ECO:0000313" key="3">
    <source>
        <dbReference type="EMBL" id="UUI76528.1"/>
    </source>
</evidence>
<keyword evidence="2" id="KW-1133">Transmembrane helix</keyword>
<proteinExistence type="predicted"/>
<accession>A0ABY5L3A3</accession>
<dbReference type="InterPro" id="IPR051791">
    <property type="entry name" value="Pra-immunoreactive"/>
</dbReference>
<dbReference type="PANTHER" id="PTHR36115:SF6">
    <property type="entry name" value="PROLINE-RICH ANTIGEN HOMOLOG"/>
    <property type="match status" value="1"/>
</dbReference>
<feature type="transmembrane region" description="Helical" evidence="2">
    <location>
        <begin position="68"/>
        <end position="89"/>
    </location>
</feature>
<dbReference type="PANTHER" id="PTHR36115">
    <property type="entry name" value="PROLINE-RICH ANTIGEN HOMOLOG-RELATED"/>
    <property type="match status" value="1"/>
</dbReference>
<dbReference type="EMBL" id="CP101988">
    <property type="protein sequence ID" value="UUI76528.1"/>
    <property type="molecule type" value="Genomic_DNA"/>
</dbReference>
<feature type="transmembrane region" description="Helical" evidence="2">
    <location>
        <begin position="44"/>
        <end position="62"/>
    </location>
</feature>
<keyword evidence="4" id="KW-1185">Reference proteome</keyword>
<dbReference type="Proteomes" id="UP001316189">
    <property type="component" value="Chromosome"/>
</dbReference>
<evidence type="ECO:0000256" key="1">
    <source>
        <dbReference type="SAM" id="MobiDB-lite"/>
    </source>
</evidence>
<keyword evidence="2" id="KW-0812">Transmembrane</keyword>
<gene>
    <name evidence="3" type="ORF">NP064_06480</name>
</gene>
<protein>
    <submittedName>
        <fullName evidence="3">RDD family protein</fullName>
    </submittedName>
</protein>
<dbReference type="PIRSF" id="PIRSF021697">
    <property type="entry name" value="UCP021697"/>
    <property type="match status" value="1"/>
</dbReference>
<sequence length="165" mass="17035">MDARQSMGSWLEGGPSSGGGAYQGARLGLPQDGPGSLAPLGRRAVALIIDWVACVAISTAFFDGHPMATLAVFAVENILLVSLLGTTLGHRLLGLQVRRVASPERLGPHPSGHEQAPDPGPAVAPGLLSGVVRSVLVCLVIPAVIWDADGRGMHDRLAGTAIVRR</sequence>
<feature type="region of interest" description="Disordered" evidence="1">
    <location>
        <begin position="1"/>
        <end position="26"/>
    </location>
</feature>
<reference evidence="3 4" key="1">
    <citation type="submission" date="2022-07" db="EMBL/GenBank/DDBJ databases">
        <title>Novel species in genus cellulomonas.</title>
        <authorList>
            <person name="Ye L."/>
        </authorList>
    </citation>
    <scope>NUCLEOTIDE SEQUENCE [LARGE SCALE GENOMIC DNA]</scope>
    <source>
        <strain evidence="4">zg-Y338</strain>
    </source>
</reference>